<dbReference type="InterPro" id="IPR005861">
    <property type="entry name" value="HisP_aminotrans"/>
</dbReference>
<keyword evidence="6 9" id="KW-0808">Transferase</keyword>
<feature type="domain" description="Aminotransferase class I/classII large" evidence="10">
    <location>
        <begin position="37"/>
        <end position="362"/>
    </location>
</feature>
<proteinExistence type="inferred from homology"/>
<evidence type="ECO:0000313" key="11">
    <source>
        <dbReference type="EMBL" id="AIA55025.1"/>
    </source>
</evidence>
<evidence type="ECO:0000256" key="4">
    <source>
        <dbReference type="ARBA" id="ARBA00011738"/>
    </source>
</evidence>
<dbReference type="HOGENOM" id="CLU_017584_3_3_6"/>
<dbReference type="InterPro" id="IPR015424">
    <property type="entry name" value="PyrdxlP-dep_Trfase"/>
</dbReference>
<dbReference type="Pfam" id="PF00155">
    <property type="entry name" value="Aminotran_1_2"/>
    <property type="match status" value="1"/>
</dbReference>
<protein>
    <recommendedName>
        <fullName evidence="9">Histidinol-phosphate aminotransferase</fullName>
        <ecNumber evidence="9">2.6.1.9</ecNumber>
    </recommendedName>
    <alternativeName>
        <fullName evidence="9">Imidazole acetol-phosphate transaminase</fullName>
    </alternativeName>
</protein>
<dbReference type="CDD" id="cd00609">
    <property type="entry name" value="AAT_like"/>
    <property type="match status" value="1"/>
</dbReference>
<feature type="modified residue" description="N6-(pyridoxal phosphate)lysine" evidence="9">
    <location>
        <position position="229"/>
    </location>
</feature>
<dbReference type="GO" id="GO:0000105">
    <property type="term" value="P:L-histidine biosynthetic process"/>
    <property type="evidence" value="ECO:0007669"/>
    <property type="project" value="UniProtKB-UniRule"/>
</dbReference>
<keyword evidence="9" id="KW-0028">Amino-acid biosynthesis</keyword>
<dbReference type="HAMAP" id="MF_01023">
    <property type="entry name" value="HisC_aminotrans_2"/>
    <property type="match status" value="1"/>
</dbReference>
<evidence type="ECO:0000313" key="12">
    <source>
        <dbReference type="Proteomes" id="UP000005522"/>
    </source>
</evidence>
<dbReference type="PANTHER" id="PTHR43643:SF3">
    <property type="entry name" value="HISTIDINOL-PHOSPHATE AMINOTRANSFERASE"/>
    <property type="match status" value="1"/>
</dbReference>
<gene>
    <name evidence="9" type="primary">hisC</name>
    <name evidence="11" type="ORF">Acaty_c1155</name>
</gene>
<evidence type="ECO:0000259" key="10">
    <source>
        <dbReference type="Pfam" id="PF00155"/>
    </source>
</evidence>
<evidence type="ECO:0000256" key="1">
    <source>
        <dbReference type="ARBA" id="ARBA00001933"/>
    </source>
</evidence>
<evidence type="ECO:0000256" key="8">
    <source>
        <dbReference type="ARBA" id="ARBA00047481"/>
    </source>
</evidence>
<dbReference type="InterPro" id="IPR050106">
    <property type="entry name" value="HistidinolP_aminotransfase"/>
</dbReference>
<comment type="catalytic activity">
    <reaction evidence="8 9">
        <text>L-histidinol phosphate + 2-oxoglutarate = 3-(imidazol-4-yl)-2-oxopropyl phosphate + L-glutamate</text>
        <dbReference type="Rhea" id="RHEA:23744"/>
        <dbReference type="ChEBI" id="CHEBI:16810"/>
        <dbReference type="ChEBI" id="CHEBI:29985"/>
        <dbReference type="ChEBI" id="CHEBI:57766"/>
        <dbReference type="ChEBI" id="CHEBI:57980"/>
        <dbReference type="EC" id="2.6.1.9"/>
    </reaction>
</comment>
<evidence type="ECO:0000256" key="6">
    <source>
        <dbReference type="ARBA" id="ARBA00022679"/>
    </source>
</evidence>
<dbReference type="InterPro" id="IPR001917">
    <property type="entry name" value="Aminotrans_II_pyridoxalP_BS"/>
</dbReference>
<dbReference type="InterPro" id="IPR004839">
    <property type="entry name" value="Aminotransferase_I/II_large"/>
</dbReference>
<dbReference type="RefSeq" id="WP_004871801.1">
    <property type="nucleotide sequence ID" value="NZ_CP005986.1"/>
</dbReference>
<dbReference type="GO" id="GO:0004400">
    <property type="term" value="F:histidinol-phosphate transaminase activity"/>
    <property type="evidence" value="ECO:0007669"/>
    <property type="project" value="UniProtKB-UniRule"/>
</dbReference>
<keyword evidence="5 9" id="KW-0032">Aminotransferase</keyword>
<dbReference type="InterPro" id="IPR015421">
    <property type="entry name" value="PyrdxlP-dep_Trfase_major"/>
</dbReference>
<evidence type="ECO:0000256" key="7">
    <source>
        <dbReference type="ARBA" id="ARBA00022898"/>
    </source>
</evidence>
<organism evidence="11 12">
    <name type="scientific">Acidithiobacillus caldus (strain ATCC 51756 / DSM 8584 / KU)</name>
    <dbReference type="NCBI Taxonomy" id="637389"/>
    <lineage>
        <taxon>Bacteria</taxon>
        <taxon>Pseudomonadati</taxon>
        <taxon>Pseudomonadota</taxon>
        <taxon>Acidithiobacillia</taxon>
        <taxon>Acidithiobacillales</taxon>
        <taxon>Acidithiobacillaceae</taxon>
        <taxon>Acidithiobacillus</taxon>
    </lineage>
</organism>
<evidence type="ECO:0000256" key="5">
    <source>
        <dbReference type="ARBA" id="ARBA00022576"/>
    </source>
</evidence>
<accession>A0A059ZTR5</accession>
<comment type="subunit">
    <text evidence="4 9">Homodimer.</text>
</comment>
<dbReference type="AlphaFoldDB" id="A0A059ZTR5"/>
<name>A0A059ZTR5_ACICK</name>
<comment type="pathway">
    <text evidence="2 9">Amino-acid biosynthesis; L-histidine biosynthesis; L-histidine from 5-phospho-alpha-D-ribose 1-diphosphate: step 7/9.</text>
</comment>
<evidence type="ECO:0000256" key="3">
    <source>
        <dbReference type="ARBA" id="ARBA00007970"/>
    </source>
</evidence>
<dbReference type="eggNOG" id="COG0079">
    <property type="taxonomic scope" value="Bacteria"/>
</dbReference>
<keyword evidence="9" id="KW-0368">Histidine biosynthesis</keyword>
<dbReference type="EMBL" id="CP005986">
    <property type="protein sequence ID" value="AIA55025.1"/>
    <property type="molecule type" value="Genomic_DNA"/>
</dbReference>
<dbReference type="GO" id="GO:0030170">
    <property type="term" value="F:pyridoxal phosphate binding"/>
    <property type="evidence" value="ECO:0007669"/>
    <property type="project" value="InterPro"/>
</dbReference>
<dbReference type="KEGG" id="acz:Acaty_c1155"/>
<dbReference type="Gene3D" id="3.90.1150.10">
    <property type="entry name" value="Aspartate Aminotransferase, domain 1"/>
    <property type="match status" value="1"/>
</dbReference>
<sequence length="368" mass="39628">MQDNPYLEWAVPALAQLRPYQPGKPLAELERELGIRNAIKLASNENPLGPSPLALAAIDQALPSLALYPEGGAPQLRAALAAGLGVDPRQLIFGNGSDQIIELLCRCFAGPGKEVIVSQYAFAAYAIAARAVAATVREAPARAFGHDLDAMAGLINGHTRLIFIANPNNPTGTWLRTAELERFLASVPAHALVVIDEAYAELMEDPDYPSALDFLLRFENVVVLRTFSKAYGLAGLRCGYGVARMALIELLERMRQPFNVNSLAQVAALAALGDHEHLAATRDNNRSGLRALQRGLLALGLTTLPAAGNFITFFAPGGGRQVYEALLRRGVIVRPLEPYGLSEYLRVSVGTPEENQRFLQSLGEVLAS</sequence>
<evidence type="ECO:0000256" key="2">
    <source>
        <dbReference type="ARBA" id="ARBA00005011"/>
    </source>
</evidence>
<dbReference type="EC" id="2.6.1.9" evidence="9"/>
<dbReference type="PANTHER" id="PTHR43643">
    <property type="entry name" value="HISTIDINOL-PHOSPHATE AMINOTRANSFERASE 2"/>
    <property type="match status" value="1"/>
</dbReference>
<reference evidence="11 12" key="1">
    <citation type="journal article" date="2009" name="J. Bacteriol.">
        <title>Draft genome sequence of the extremely acidophilic bacterium Acidithiobacillus caldus ATCC 51756 reveals metabolic versatility in the genus Acidithiobacillus.</title>
        <authorList>
            <person name="Valdes J."/>
            <person name="Quatrini R."/>
            <person name="Hallberg K."/>
            <person name="Dopson M."/>
            <person name="Valenzuela P.D."/>
            <person name="Holmes D.S."/>
        </authorList>
    </citation>
    <scope>NUCLEOTIDE SEQUENCE [LARGE SCALE GENOMIC DNA]</scope>
    <source>
        <strain evidence="12">ATCC 51756 / DSM 8584 / KU</strain>
    </source>
</reference>
<dbReference type="PROSITE" id="PS00599">
    <property type="entry name" value="AA_TRANSFER_CLASS_2"/>
    <property type="match status" value="1"/>
</dbReference>
<dbReference type="UniPathway" id="UPA00031">
    <property type="reaction ID" value="UER00012"/>
</dbReference>
<dbReference type="Proteomes" id="UP000005522">
    <property type="component" value="Chromosome"/>
</dbReference>
<dbReference type="InterPro" id="IPR015422">
    <property type="entry name" value="PyrdxlP-dep_Trfase_small"/>
</dbReference>
<dbReference type="NCBIfam" id="TIGR01141">
    <property type="entry name" value="hisC"/>
    <property type="match status" value="1"/>
</dbReference>
<dbReference type="GeneID" id="92931372"/>
<comment type="cofactor">
    <cofactor evidence="1 9">
        <name>pyridoxal 5'-phosphate</name>
        <dbReference type="ChEBI" id="CHEBI:597326"/>
    </cofactor>
</comment>
<keyword evidence="7 9" id="KW-0663">Pyridoxal phosphate</keyword>
<comment type="similarity">
    <text evidence="3 9">Belongs to the class-II pyridoxal-phosphate-dependent aminotransferase family. Histidinol-phosphate aminotransferase subfamily.</text>
</comment>
<evidence type="ECO:0000256" key="9">
    <source>
        <dbReference type="HAMAP-Rule" id="MF_01023"/>
    </source>
</evidence>
<dbReference type="Gene3D" id="3.40.640.10">
    <property type="entry name" value="Type I PLP-dependent aspartate aminotransferase-like (Major domain)"/>
    <property type="match status" value="1"/>
</dbReference>
<dbReference type="SUPFAM" id="SSF53383">
    <property type="entry name" value="PLP-dependent transferases"/>
    <property type="match status" value="1"/>
</dbReference>